<dbReference type="InterPro" id="IPR006439">
    <property type="entry name" value="HAD-SF_hydro_IA"/>
</dbReference>
<dbReference type="InterPro" id="IPR051400">
    <property type="entry name" value="HAD-like_hydrolase"/>
</dbReference>
<name>A0A1Y0IPT3_9BACL</name>
<comment type="cofactor">
    <cofactor evidence="1">
        <name>Mg(2+)</name>
        <dbReference type="ChEBI" id="CHEBI:18420"/>
    </cofactor>
</comment>
<dbReference type="PRINTS" id="PR00413">
    <property type="entry name" value="HADHALOGNASE"/>
</dbReference>
<proteinExistence type="predicted"/>
<dbReference type="SFLD" id="SFLDS00003">
    <property type="entry name" value="Haloacid_Dehalogenase"/>
    <property type="match status" value="1"/>
</dbReference>
<dbReference type="Proteomes" id="UP000195437">
    <property type="component" value="Chromosome"/>
</dbReference>
<dbReference type="InterPro" id="IPR036412">
    <property type="entry name" value="HAD-like_sf"/>
</dbReference>
<organism evidence="4 5">
    <name type="scientific">Tumebacillus avium</name>
    <dbReference type="NCBI Taxonomy" id="1903704"/>
    <lineage>
        <taxon>Bacteria</taxon>
        <taxon>Bacillati</taxon>
        <taxon>Bacillota</taxon>
        <taxon>Bacilli</taxon>
        <taxon>Bacillales</taxon>
        <taxon>Alicyclobacillaceae</taxon>
        <taxon>Tumebacillus</taxon>
    </lineage>
</organism>
<evidence type="ECO:0000256" key="3">
    <source>
        <dbReference type="ARBA" id="ARBA00022842"/>
    </source>
</evidence>
<keyword evidence="2" id="KW-0378">Hydrolase</keyword>
<evidence type="ECO:0008006" key="6">
    <source>
        <dbReference type="Google" id="ProtNLM"/>
    </source>
</evidence>
<reference evidence="5" key="1">
    <citation type="submission" date="2017-05" db="EMBL/GenBank/DDBJ databases">
        <authorList>
            <person name="Sung H."/>
        </authorList>
    </citation>
    <scope>NUCLEOTIDE SEQUENCE [LARGE SCALE GENOMIC DNA]</scope>
    <source>
        <strain evidence="5">AR23208</strain>
    </source>
</reference>
<dbReference type="RefSeq" id="WP_087457414.1">
    <property type="nucleotide sequence ID" value="NZ_CP021434.1"/>
</dbReference>
<dbReference type="GO" id="GO:0016791">
    <property type="term" value="F:phosphatase activity"/>
    <property type="evidence" value="ECO:0007669"/>
    <property type="project" value="TreeGrafter"/>
</dbReference>
<dbReference type="GO" id="GO:0019752">
    <property type="term" value="P:carboxylic acid metabolic process"/>
    <property type="evidence" value="ECO:0007669"/>
    <property type="project" value="UniProtKB-ARBA"/>
</dbReference>
<dbReference type="SUPFAM" id="SSF56784">
    <property type="entry name" value="HAD-like"/>
    <property type="match status" value="1"/>
</dbReference>
<dbReference type="NCBIfam" id="TIGR01549">
    <property type="entry name" value="HAD-SF-IA-v1"/>
    <property type="match status" value="1"/>
</dbReference>
<dbReference type="Gene3D" id="1.20.120.1600">
    <property type="match status" value="1"/>
</dbReference>
<evidence type="ECO:0000313" key="5">
    <source>
        <dbReference type="Proteomes" id="UP000195437"/>
    </source>
</evidence>
<gene>
    <name evidence="4" type="ORF">CBW65_14315</name>
</gene>
<dbReference type="AlphaFoldDB" id="A0A1Y0IPT3"/>
<dbReference type="EMBL" id="CP021434">
    <property type="protein sequence ID" value="ARU62049.1"/>
    <property type="molecule type" value="Genomic_DNA"/>
</dbReference>
<dbReference type="NCBIfam" id="TIGR01509">
    <property type="entry name" value="HAD-SF-IA-v3"/>
    <property type="match status" value="1"/>
</dbReference>
<dbReference type="Pfam" id="PF00702">
    <property type="entry name" value="Hydrolase"/>
    <property type="match status" value="1"/>
</dbReference>
<evidence type="ECO:0000256" key="1">
    <source>
        <dbReference type="ARBA" id="ARBA00001946"/>
    </source>
</evidence>
<dbReference type="OrthoDB" id="9809962at2"/>
<dbReference type="PANTHER" id="PTHR46470:SF3">
    <property type="entry name" value="N-ACYLNEURAMINATE-9-PHOSPHATASE"/>
    <property type="match status" value="1"/>
</dbReference>
<dbReference type="InterPro" id="IPR023214">
    <property type="entry name" value="HAD_sf"/>
</dbReference>
<keyword evidence="5" id="KW-1185">Reference proteome</keyword>
<evidence type="ECO:0000256" key="2">
    <source>
        <dbReference type="ARBA" id="ARBA00022801"/>
    </source>
</evidence>
<dbReference type="KEGG" id="tum:CBW65_14315"/>
<dbReference type="Gene3D" id="3.40.50.1000">
    <property type="entry name" value="HAD superfamily/HAD-like"/>
    <property type="match status" value="1"/>
</dbReference>
<evidence type="ECO:0000313" key="4">
    <source>
        <dbReference type="EMBL" id="ARU62049.1"/>
    </source>
</evidence>
<keyword evidence="3" id="KW-0460">Magnesium</keyword>
<dbReference type="PANTHER" id="PTHR46470">
    <property type="entry name" value="N-ACYLNEURAMINATE-9-PHOSPHATASE"/>
    <property type="match status" value="1"/>
</dbReference>
<accession>A0A1Y0IPT3</accession>
<protein>
    <recommendedName>
        <fullName evidence="6">Haloacid dehalogenase</fullName>
    </recommendedName>
</protein>
<sequence length="241" mass="26731">MKAIFFDLDGTLGAHGQGSGAFLVKAREELQAKFPQRSFGEPRDFLMSYRSINNHSWGAWVKKELLLPVEGVKVHIWREQLKKFGVPDEQAAALAEELNAAMLTEHPDDWQPAPGVQDVLKWAKEQGVKLLVLSNGAEEAQVPKLQAHGLLDYFDHLVFSQSIGYSKPDPLYFEHALTLAGCAAEDVVMIGDSFTHDIEPADFLGMRRVWIFEDAPILGLPDDNSVAELRDVPVRLAASLA</sequence>
<dbReference type="SFLD" id="SFLDG01129">
    <property type="entry name" value="C1.5:_HAD__Beta-PGM__Phosphata"/>
    <property type="match status" value="1"/>
</dbReference>